<name>A0A0W0G128_MONRR</name>
<accession>A0A0W0G128</accession>
<protein>
    <submittedName>
        <fullName evidence="1">Uncharacterized protein</fullName>
    </submittedName>
</protein>
<comment type="caution">
    <text evidence="1">The sequence shown here is derived from an EMBL/GenBank/DDBJ whole genome shotgun (WGS) entry which is preliminary data.</text>
</comment>
<dbReference type="EMBL" id="LATX01001354">
    <property type="protein sequence ID" value="KTB42301.1"/>
    <property type="molecule type" value="Genomic_DNA"/>
</dbReference>
<dbReference type="Proteomes" id="UP000054988">
    <property type="component" value="Unassembled WGS sequence"/>
</dbReference>
<reference evidence="1 2" key="1">
    <citation type="submission" date="2015-12" db="EMBL/GenBank/DDBJ databases">
        <title>Draft genome sequence of Moniliophthora roreri, the causal agent of frosty pod rot of cacao.</title>
        <authorList>
            <person name="Aime M.C."/>
            <person name="Diaz-Valderrama J.R."/>
            <person name="Kijpornyongpan T."/>
            <person name="Phillips-Mora W."/>
        </authorList>
    </citation>
    <scope>NUCLEOTIDE SEQUENCE [LARGE SCALE GENOMIC DNA]</scope>
    <source>
        <strain evidence="1 2">MCA 2952</strain>
    </source>
</reference>
<gene>
    <name evidence="1" type="ORF">WG66_5120</name>
</gene>
<proteinExistence type="predicted"/>
<evidence type="ECO:0000313" key="2">
    <source>
        <dbReference type="Proteomes" id="UP000054988"/>
    </source>
</evidence>
<dbReference type="AlphaFoldDB" id="A0A0W0G128"/>
<evidence type="ECO:0000313" key="1">
    <source>
        <dbReference type="EMBL" id="KTB42301.1"/>
    </source>
</evidence>
<sequence length="37" mass="4264">MDQLGAEEPEMSTRKKCLRDNFEILCSVYGDMLPKKS</sequence>
<organism evidence="1 2">
    <name type="scientific">Moniliophthora roreri</name>
    <name type="common">Frosty pod rot fungus</name>
    <name type="synonym">Monilia roreri</name>
    <dbReference type="NCBI Taxonomy" id="221103"/>
    <lineage>
        <taxon>Eukaryota</taxon>
        <taxon>Fungi</taxon>
        <taxon>Dikarya</taxon>
        <taxon>Basidiomycota</taxon>
        <taxon>Agaricomycotina</taxon>
        <taxon>Agaricomycetes</taxon>
        <taxon>Agaricomycetidae</taxon>
        <taxon>Agaricales</taxon>
        <taxon>Marasmiineae</taxon>
        <taxon>Marasmiaceae</taxon>
        <taxon>Moniliophthora</taxon>
    </lineage>
</organism>